<dbReference type="InterPro" id="IPR051991">
    <property type="entry name" value="Mitoribosomal_protein_bL32"/>
</dbReference>
<keyword evidence="4" id="KW-0689">Ribosomal protein</keyword>
<dbReference type="EMBL" id="JADWDJ010000013">
    <property type="protein sequence ID" value="KAG5271007.1"/>
    <property type="molecule type" value="Genomic_DNA"/>
</dbReference>
<dbReference type="Proteomes" id="UP000823561">
    <property type="component" value="Chromosome 13"/>
</dbReference>
<dbReference type="PANTHER" id="PTHR21026:SF2">
    <property type="entry name" value="LARGE RIBOSOMAL SUBUNIT PROTEIN BL32M"/>
    <property type="match status" value="1"/>
</dbReference>
<comment type="caution">
    <text evidence="10">The sequence shown here is derived from an EMBL/GenBank/DDBJ whole genome shotgun (WGS) entry which is preliminary data.</text>
</comment>
<evidence type="ECO:0000313" key="10">
    <source>
        <dbReference type="EMBL" id="KAG5271007.1"/>
    </source>
</evidence>
<evidence type="ECO:0000256" key="7">
    <source>
        <dbReference type="ARBA" id="ARBA00039935"/>
    </source>
</evidence>
<keyword evidence="6" id="KW-0687">Ribonucleoprotein</keyword>
<accession>A0AAV6GA85</accession>
<evidence type="ECO:0000256" key="1">
    <source>
        <dbReference type="ARBA" id="ARBA00004173"/>
    </source>
</evidence>
<dbReference type="InterPro" id="IPR011332">
    <property type="entry name" value="Ribosomal_zn-bd"/>
</dbReference>
<proteinExistence type="inferred from homology"/>
<reference evidence="10" key="1">
    <citation type="submission" date="2020-10" db="EMBL/GenBank/DDBJ databases">
        <title>Chromosome-scale genome assembly of the Allis shad, Alosa alosa.</title>
        <authorList>
            <person name="Margot Z."/>
            <person name="Christophe K."/>
            <person name="Cabau C."/>
            <person name="Louis A."/>
            <person name="Berthelot C."/>
            <person name="Parey E."/>
            <person name="Roest Crollius H."/>
            <person name="Montfort J."/>
            <person name="Robinson-Rechavi M."/>
            <person name="Bucao C."/>
            <person name="Bouchez O."/>
            <person name="Gislard M."/>
            <person name="Lluch J."/>
            <person name="Milhes M."/>
            <person name="Lampietro C."/>
            <person name="Lopez Roques C."/>
            <person name="Donnadieu C."/>
            <person name="Braasch I."/>
            <person name="Desvignes T."/>
            <person name="Postlethwait J."/>
            <person name="Bobe J."/>
            <person name="Guiguen Y."/>
        </authorList>
    </citation>
    <scope>NUCLEOTIDE SEQUENCE</scope>
    <source>
        <strain evidence="10">M-15738</strain>
        <tissue evidence="10">Blood</tissue>
    </source>
</reference>
<evidence type="ECO:0000256" key="3">
    <source>
        <dbReference type="ARBA" id="ARBA00022946"/>
    </source>
</evidence>
<protein>
    <recommendedName>
        <fullName evidence="7">Large ribosomal subunit protein bL32m</fullName>
    </recommendedName>
    <alternativeName>
        <fullName evidence="8">39S ribosomal protein L32, mitochondrial</fullName>
    </alternativeName>
</protein>
<dbReference type="SUPFAM" id="SSF57829">
    <property type="entry name" value="Zn-binding ribosomal proteins"/>
    <property type="match status" value="1"/>
</dbReference>
<evidence type="ECO:0000313" key="11">
    <source>
        <dbReference type="Proteomes" id="UP000823561"/>
    </source>
</evidence>
<comment type="function">
    <text evidence="9">Component of the mitochondrial large ribosomal subunit (mt-LSU). The mitochondrial ribosome (mitoribosome) is a large ribonucleoprotein complex responsible for the synthesis of proteins inside mitochondria.</text>
</comment>
<keyword evidence="5" id="KW-0496">Mitochondrion</keyword>
<evidence type="ECO:0000256" key="9">
    <source>
        <dbReference type="ARBA" id="ARBA00045766"/>
    </source>
</evidence>
<comment type="subcellular location">
    <subcellularLocation>
        <location evidence="1">Mitochondrion</location>
    </subcellularLocation>
</comment>
<evidence type="ECO:0000256" key="6">
    <source>
        <dbReference type="ARBA" id="ARBA00023274"/>
    </source>
</evidence>
<dbReference type="GO" id="GO:0003735">
    <property type="term" value="F:structural constituent of ribosome"/>
    <property type="evidence" value="ECO:0007669"/>
    <property type="project" value="InterPro"/>
</dbReference>
<name>A0AAV6GA85_9TELE</name>
<sequence>PCVWLRSRSTPVIVLLYRFSQCDREGVDACYPSLVVKLLYLCQKMSLLGLFNFLRRSLQRAEATLTDIAGFDGNFAPALAVHGPCVLPQPVQDGNPAPSFLDSIFWMAAPKKRRTIEINRTRRRAPEKLIKVKTNIEPCLECGHPKQKHTLCGYCYAKVRRETGEIRKQIFAMEGKPLNTPAMETVILYDGETPGEGDKDKRVVERPRKRPSWFILS</sequence>
<evidence type="ECO:0000256" key="2">
    <source>
        <dbReference type="ARBA" id="ARBA00008560"/>
    </source>
</evidence>
<organism evidence="10 11">
    <name type="scientific">Alosa alosa</name>
    <name type="common">allis shad</name>
    <dbReference type="NCBI Taxonomy" id="278164"/>
    <lineage>
        <taxon>Eukaryota</taxon>
        <taxon>Metazoa</taxon>
        <taxon>Chordata</taxon>
        <taxon>Craniata</taxon>
        <taxon>Vertebrata</taxon>
        <taxon>Euteleostomi</taxon>
        <taxon>Actinopterygii</taxon>
        <taxon>Neopterygii</taxon>
        <taxon>Teleostei</taxon>
        <taxon>Clupei</taxon>
        <taxon>Clupeiformes</taxon>
        <taxon>Clupeoidei</taxon>
        <taxon>Clupeidae</taxon>
        <taxon>Alosa</taxon>
    </lineage>
</organism>
<evidence type="ECO:0000256" key="8">
    <source>
        <dbReference type="ARBA" id="ARBA00042577"/>
    </source>
</evidence>
<dbReference type="GO" id="GO:0006412">
    <property type="term" value="P:translation"/>
    <property type="evidence" value="ECO:0007669"/>
    <property type="project" value="InterPro"/>
</dbReference>
<gene>
    <name evidence="10" type="ORF">AALO_G00174810</name>
</gene>
<dbReference type="InterPro" id="IPR002677">
    <property type="entry name" value="Ribosomal_bL32"/>
</dbReference>
<keyword evidence="11" id="KW-1185">Reference proteome</keyword>
<comment type="similarity">
    <text evidence="2">Belongs to the bacterial ribosomal protein bL32 family.</text>
</comment>
<evidence type="ECO:0000256" key="5">
    <source>
        <dbReference type="ARBA" id="ARBA00023128"/>
    </source>
</evidence>
<dbReference type="GO" id="GO:0005762">
    <property type="term" value="C:mitochondrial large ribosomal subunit"/>
    <property type="evidence" value="ECO:0007669"/>
    <property type="project" value="TreeGrafter"/>
</dbReference>
<dbReference type="AlphaFoldDB" id="A0AAV6GA85"/>
<dbReference type="Pfam" id="PF01783">
    <property type="entry name" value="Ribosomal_L32p"/>
    <property type="match status" value="1"/>
</dbReference>
<keyword evidence="3" id="KW-0809">Transit peptide</keyword>
<evidence type="ECO:0000256" key="4">
    <source>
        <dbReference type="ARBA" id="ARBA00022980"/>
    </source>
</evidence>
<feature type="non-terminal residue" evidence="10">
    <location>
        <position position="1"/>
    </location>
</feature>
<dbReference type="PANTHER" id="PTHR21026">
    <property type="entry name" value="39S RIBOSOMAL PROTEIN L32, MITOCHONDRIAL"/>
    <property type="match status" value="1"/>
</dbReference>